<evidence type="ECO:0000313" key="2">
    <source>
        <dbReference type="Proteomes" id="UP000507470"/>
    </source>
</evidence>
<dbReference type="Proteomes" id="UP000507470">
    <property type="component" value="Unassembled WGS sequence"/>
</dbReference>
<keyword evidence="2" id="KW-1185">Reference proteome</keyword>
<dbReference type="AlphaFoldDB" id="A0A6J8CSV5"/>
<reference evidence="1 2" key="1">
    <citation type="submission" date="2020-06" db="EMBL/GenBank/DDBJ databases">
        <authorList>
            <person name="Li R."/>
            <person name="Bekaert M."/>
        </authorList>
    </citation>
    <scope>NUCLEOTIDE SEQUENCE [LARGE SCALE GENOMIC DNA]</scope>
    <source>
        <strain evidence="2">wild</strain>
    </source>
</reference>
<sequence>MQTAGINCSDAATSTDDIPTRTCWVQTNIHKRTRAACTQTCLEDLEVLPQEILGKAVSLVNLIDQDILRNGDARDVWEWLCSDFPTKVFILKDELLLYLKQTEKINLKEKLFKELTDYLINKIQKALDNALDDGRLNAQPYHSFCSNVSNTVLRDRYVNQPY</sequence>
<accession>A0A6J8CSV5</accession>
<organism evidence="1 2">
    <name type="scientific">Mytilus coruscus</name>
    <name type="common">Sea mussel</name>
    <dbReference type="NCBI Taxonomy" id="42192"/>
    <lineage>
        <taxon>Eukaryota</taxon>
        <taxon>Metazoa</taxon>
        <taxon>Spiralia</taxon>
        <taxon>Lophotrochozoa</taxon>
        <taxon>Mollusca</taxon>
        <taxon>Bivalvia</taxon>
        <taxon>Autobranchia</taxon>
        <taxon>Pteriomorphia</taxon>
        <taxon>Mytilida</taxon>
        <taxon>Mytiloidea</taxon>
        <taxon>Mytilidae</taxon>
        <taxon>Mytilinae</taxon>
        <taxon>Mytilus</taxon>
    </lineage>
</organism>
<name>A0A6J8CSV5_MYTCO</name>
<gene>
    <name evidence="1" type="ORF">MCOR_32578</name>
</gene>
<evidence type="ECO:0000313" key="1">
    <source>
        <dbReference type="EMBL" id="CAC5398194.1"/>
    </source>
</evidence>
<proteinExistence type="predicted"/>
<dbReference type="EMBL" id="CACVKT020005838">
    <property type="protein sequence ID" value="CAC5398194.1"/>
    <property type="molecule type" value="Genomic_DNA"/>
</dbReference>
<protein>
    <submittedName>
        <fullName evidence="1">Uncharacterized protein</fullName>
    </submittedName>
</protein>